<dbReference type="UniPathway" id="UPA00048">
    <property type="reaction ID" value="UER00071"/>
</dbReference>
<dbReference type="RefSeq" id="WP_111064604.1">
    <property type="nucleotide sequence ID" value="NZ_JBHUCU010000001.1"/>
</dbReference>
<keyword evidence="9" id="KW-0028">Amino-acid biosynthesis</keyword>
<protein>
    <recommendedName>
        <fullName evidence="7">3-isopropylmalate dehydratase small subunit</fullName>
        <ecNumber evidence="6">4.2.1.33</ecNumber>
    </recommendedName>
    <alternativeName>
        <fullName evidence="12">Alpha-IPM isomerase</fullName>
    </alternativeName>
    <alternativeName>
        <fullName evidence="13">Isopropylmalate isomerase</fullName>
    </alternativeName>
</protein>
<dbReference type="GO" id="GO:0009098">
    <property type="term" value="P:L-leucine biosynthetic process"/>
    <property type="evidence" value="ECO:0007669"/>
    <property type="project" value="UniProtKB-UniPathway"/>
</dbReference>
<evidence type="ECO:0000256" key="5">
    <source>
        <dbReference type="ARBA" id="ARBA00011271"/>
    </source>
</evidence>
<keyword evidence="11" id="KW-0100">Branched-chain amino acid biosynthesis</keyword>
<keyword evidence="16" id="KW-1185">Reference proteome</keyword>
<name>A0A2W1MUN5_9FLAO</name>
<sequence>MKKLTKITSTAIPIPLNDIDTDQIIPARFLKAIDLDDYADCLFADWRYENKKLVKEFWLNREFKGSILVTLTNFGCGSSREHAAWALKDYGIQIIIALSFADIFKNNALNNGIIPIVLNEYEIEQTISAIIQQPGLLITVDLEKQEIDIPGICMKKFEINPFKKACIINGVDEIDYLVKLRPDVEFFEKSFL</sequence>
<evidence type="ECO:0000256" key="13">
    <source>
        <dbReference type="ARBA" id="ARBA00033368"/>
    </source>
</evidence>
<evidence type="ECO:0000256" key="12">
    <source>
        <dbReference type="ARBA" id="ARBA00031631"/>
    </source>
</evidence>
<dbReference type="Proteomes" id="UP000249248">
    <property type="component" value="Unassembled WGS sequence"/>
</dbReference>
<reference evidence="15 16" key="1">
    <citation type="submission" date="2018-06" db="EMBL/GenBank/DDBJ databases">
        <title>The draft genome sequence of Crocinitomix sp. SM1701.</title>
        <authorList>
            <person name="Zhang X."/>
        </authorList>
    </citation>
    <scope>NUCLEOTIDE SEQUENCE [LARGE SCALE GENOMIC DNA]</scope>
    <source>
        <strain evidence="15 16">SM1701</strain>
    </source>
</reference>
<dbReference type="FunFam" id="3.20.19.10:FF:000003">
    <property type="entry name" value="3-isopropylmalate dehydratase small subunit"/>
    <property type="match status" value="1"/>
</dbReference>
<comment type="subunit">
    <text evidence="5">Heterodimer of LeuC and LeuD.</text>
</comment>
<dbReference type="CDD" id="cd01577">
    <property type="entry name" value="IPMI_Swivel"/>
    <property type="match status" value="1"/>
</dbReference>
<dbReference type="InterPro" id="IPR015928">
    <property type="entry name" value="Aconitase/3IPM_dehydase_swvl"/>
</dbReference>
<dbReference type="GO" id="GO:0009316">
    <property type="term" value="C:3-isopropylmalate dehydratase complex"/>
    <property type="evidence" value="ECO:0007669"/>
    <property type="project" value="InterPro"/>
</dbReference>
<evidence type="ECO:0000256" key="10">
    <source>
        <dbReference type="ARBA" id="ARBA00023239"/>
    </source>
</evidence>
<dbReference type="EMBL" id="QKSB01000017">
    <property type="protein sequence ID" value="PZE15769.1"/>
    <property type="molecule type" value="Genomic_DNA"/>
</dbReference>
<dbReference type="InterPro" id="IPR000573">
    <property type="entry name" value="AconitaseA/IPMdHydase_ssu_swvl"/>
</dbReference>
<dbReference type="PANTHER" id="PTHR43345:SF5">
    <property type="entry name" value="3-ISOPROPYLMALATE DEHYDRATASE SMALL SUBUNIT"/>
    <property type="match status" value="1"/>
</dbReference>
<keyword evidence="10" id="KW-0456">Lyase</keyword>
<dbReference type="InterPro" id="IPR050075">
    <property type="entry name" value="LeuD"/>
</dbReference>
<evidence type="ECO:0000256" key="1">
    <source>
        <dbReference type="ARBA" id="ARBA00000491"/>
    </source>
</evidence>
<dbReference type="PANTHER" id="PTHR43345">
    <property type="entry name" value="3-ISOPROPYLMALATE DEHYDRATASE SMALL SUBUNIT 2-RELATED-RELATED"/>
    <property type="match status" value="1"/>
</dbReference>
<dbReference type="AlphaFoldDB" id="A0A2W1MUN5"/>
<evidence type="ECO:0000256" key="3">
    <source>
        <dbReference type="ARBA" id="ARBA00004729"/>
    </source>
</evidence>
<evidence type="ECO:0000259" key="14">
    <source>
        <dbReference type="Pfam" id="PF00694"/>
    </source>
</evidence>
<comment type="function">
    <text evidence="2">Catalyzes the isomerization between 2-isopropylmalate and 3-isopropylmalate, via the formation of 2-isopropylmaleate.</text>
</comment>
<evidence type="ECO:0000256" key="11">
    <source>
        <dbReference type="ARBA" id="ARBA00023304"/>
    </source>
</evidence>
<evidence type="ECO:0000313" key="15">
    <source>
        <dbReference type="EMBL" id="PZE15769.1"/>
    </source>
</evidence>
<dbReference type="NCBIfam" id="NF002458">
    <property type="entry name" value="PRK01641.1"/>
    <property type="match status" value="1"/>
</dbReference>
<comment type="similarity">
    <text evidence="4">Belongs to the LeuD family. LeuD type 1 subfamily.</text>
</comment>
<evidence type="ECO:0000256" key="9">
    <source>
        <dbReference type="ARBA" id="ARBA00022605"/>
    </source>
</evidence>
<dbReference type="InterPro" id="IPR033940">
    <property type="entry name" value="IPMI_Swivel"/>
</dbReference>
<dbReference type="InterPro" id="IPR004431">
    <property type="entry name" value="3-IsopropMal_deHydase_ssu"/>
</dbReference>
<evidence type="ECO:0000256" key="2">
    <source>
        <dbReference type="ARBA" id="ARBA00002695"/>
    </source>
</evidence>
<comment type="pathway">
    <text evidence="3">Amino-acid biosynthesis; L-leucine biosynthesis; L-leucine from 3-methyl-2-oxobutanoate: step 2/4.</text>
</comment>
<evidence type="ECO:0000256" key="4">
    <source>
        <dbReference type="ARBA" id="ARBA00009845"/>
    </source>
</evidence>
<evidence type="ECO:0000256" key="8">
    <source>
        <dbReference type="ARBA" id="ARBA00022430"/>
    </source>
</evidence>
<dbReference type="OrthoDB" id="9777465at2"/>
<proteinExistence type="inferred from homology"/>
<feature type="domain" description="Aconitase A/isopropylmalate dehydratase small subunit swivel" evidence="14">
    <location>
        <begin position="1"/>
        <end position="119"/>
    </location>
</feature>
<organism evidence="15 16">
    <name type="scientific">Putridiphycobacter roseus</name>
    <dbReference type="NCBI Taxonomy" id="2219161"/>
    <lineage>
        <taxon>Bacteria</taxon>
        <taxon>Pseudomonadati</taxon>
        <taxon>Bacteroidota</taxon>
        <taxon>Flavobacteriia</taxon>
        <taxon>Flavobacteriales</taxon>
        <taxon>Crocinitomicaceae</taxon>
        <taxon>Putridiphycobacter</taxon>
    </lineage>
</organism>
<keyword evidence="8" id="KW-0432">Leucine biosynthesis</keyword>
<comment type="catalytic activity">
    <reaction evidence="1">
        <text>(2R,3S)-3-isopropylmalate = (2S)-2-isopropylmalate</text>
        <dbReference type="Rhea" id="RHEA:32287"/>
        <dbReference type="ChEBI" id="CHEBI:1178"/>
        <dbReference type="ChEBI" id="CHEBI:35121"/>
        <dbReference type="EC" id="4.2.1.33"/>
    </reaction>
</comment>
<evidence type="ECO:0000313" key="16">
    <source>
        <dbReference type="Proteomes" id="UP000249248"/>
    </source>
</evidence>
<gene>
    <name evidence="15" type="primary">leuD</name>
    <name evidence="15" type="ORF">DNU06_16470</name>
</gene>
<dbReference type="Gene3D" id="3.20.19.10">
    <property type="entry name" value="Aconitase, domain 4"/>
    <property type="match status" value="1"/>
</dbReference>
<dbReference type="SUPFAM" id="SSF52016">
    <property type="entry name" value="LeuD/IlvD-like"/>
    <property type="match status" value="1"/>
</dbReference>
<comment type="caution">
    <text evidence="15">The sequence shown here is derived from an EMBL/GenBank/DDBJ whole genome shotgun (WGS) entry which is preliminary data.</text>
</comment>
<dbReference type="NCBIfam" id="TIGR00171">
    <property type="entry name" value="leuD"/>
    <property type="match status" value="1"/>
</dbReference>
<dbReference type="Pfam" id="PF00694">
    <property type="entry name" value="Aconitase_C"/>
    <property type="match status" value="1"/>
</dbReference>
<dbReference type="EC" id="4.2.1.33" evidence="6"/>
<evidence type="ECO:0000256" key="7">
    <source>
        <dbReference type="ARBA" id="ARBA00017233"/>
    </source>
</evidence>
<evidence type="ECO:0000256" key="6">
    <source>
        <dbReference type="ARBA" id="ARBA00011998"/>
    </source>
</evidence>
<accession>A0A2W1MUN5</accession>
<dbReference type="GO" id="GO:0003861">
    <property type="term" value="F:3-isopropylmalate dehydratase activity"/>
    <property type="evidence" value="ECO:0007669"/>
    <property type="project" value="UniProtKB-EC"/>
</dbReference>